<dbReference type="InterPro" id="IPR036259">
    <property type="entry name" value="MFS_trans_sf"/>
</dbReference>
<dbReference type="Pfam" id="PF07690">
    <property type="entry name" value="MFS_1"/>
    <property type="match status" value="1"/>
</dbReference>
<gene>
    <name evidence="10" type="ORF">DMP12_09900</name>
</gene>
<dbReference type="SMART" id="SM00116">
    <property type="entry name" value="CBS"/>
    <property type="match status" value="2"/>
</dbReference>
<evidence type="ECO:0000256" key="2">
    <source>
        <dbReference type="ARBA" id="ARBA00022448"/>
    </source>
</evidence>
<feature type="domain" description="CBS" evidence="9">
    <location>
        <begin position="529"/>
        <end position="585"/>
    </location>
</feature>
<feature type="domain" description="Major facilitator superfamily (MFS) profile" evidence="8">
    <location>
        <begin position="55"/>
        <end position="504"/>
    </location>
</feature>
<keyword evidence="5 7" id="KW-0472">Membrane</keyword>
<dbReference type="InterPro" id="IPR020846">
    <property type="entry name" value="MFS_dom"/>
</dbReference>
<dbReference type="InterPro" id="IPR046342">
    <property type="entry name" value="CBS_dom_sf"/>
</dbReference>
<evidence type="ECO:0000313" key="11">
    <source>
        <dbReference type="Proteomes" id="UP000285258"/>
    </source>
</evidence>
<feature type="transmembrane region" description="Helical" evidence="7">
    <location>
        <begin position="397"/>
        <end position="422"/>
    </location>
</feature>
<feature type="transmembrane region" description="Helical" evidence="7">
    <location>
        <begin position="306"/>
        <end position="327"/>
    </location>
</feature>
<evidence type="ECO:0000313" key="10">
    <source>
        <dbReference type="EMBL" id="ROT89244.1"/>
    </source>
</evidence>
<comment type="subcellular location">
    <subcellularLocation>
        <location evidence="1">Cell membrane</location>
        <topology evidence="1">Multi-pass membrane protein</topology>
    </subcellularLocation>
</comment>
<organism evidence="10 11">
    <name type="scientific">Gordonibacter urolithinfaciens</name>
    <dbReference type="NCBI Taxonomy" id="1335613"/>
    <lineage>
        <taxon>Bacteria</taxon>
        <taxon>Bacillati</taxon>
        <taxon>Actinomycetota</taxon>
        <taxon>Coriobacteriia</taxon>
        <taxon>Eggerthellales</taxon>
        <taxon>Eggerthellaceae</taxon>
        <taxon>Gordonibacter</taxon>
    </lineage>
</organism>
<evidence type="ECO:0000259" key="9">
    <source>
        <dbReference type="PROSITE" id="PS51371"/>
    </source>
</evidence>
<evidence type="ECO:0000256" key="4">
    <source>
        <dbReference type="ARBA" id="ARBA00022989"/>
    </source>
</evidence>
<dbReference type="GO" id="GO:0022857">
    <property type="term" value="F:transmembrane transporter activity"/>
    <property type="evidence" value="ECO:0007669"/>
    <property type="project" value="InterPro"/>
</dbReference>
<proteinExistence type="predicted"/>
<dbReference type="InterPro" id="IPR000644">
    <property type="entry name" value="CBS_dom"/>
</dbReference>
<evidence type="ECO:0000256" key="5">
    <source>
        <dbReference type="ARBA" id="ARBA00023136"/>
    </source>
</evidence>
<dbReference type="PROSITE" id="PS50850">
    <property type="entry name" value="MFS"/>
    <property type="match status" value="1"/>
</dbReference>
<dbReference type="PANTHER" id="PTHR42718:SF9">
    <property type="entry name" value="MAJOR FACILITATOR SUPERFAMILY MULTIDRUG TRANSPORTER MFSC"/>
    <property type="match status" value="1"/>
</dbReference>
<feature type="transmembrane region" description="Helical" evidence="7">
    <location>
        <begin position="242"/>
        <end position="259"/>
    </location>
</feature>
<dbReference type="Gene3D" id="1.20.1250.20">
    <property type="entry name" value="MFS general substrate transporter like domains"/>
    <property type="match status" value="2"/>
</dbReference>
<feature type="transmembrane region" description="Helical" evidence="7">
    <location>
        <begin position="478"/>
        <end position="497"/>
    </location>
</feature>
<protein>
    <submittedName>
        <fullName evidence="10">MFS transporter</fullName>
    </submittedName>
</protein>
<evidence type="ECO:0000259" key="8">
    <source>
        <dbReference type="PROSITE" id="PS50850"/>
    </source>
</evidence>
<dbReference type="GO" id="GO:0005886">
    <property type="term" value="C:plasma membrane"/>
    <property type="evidence" value="ECO:0007669"/>
    <property type="project" value="UniProtKB-SubCell"/>
</dbReference>
<keyword evidence="6" id="KW-0129">CBS domain</keyword>
<feature type="transmembrane region" description="Helical" evidence="7">
    <location>
        <begin position="93"/>
        <end position="113"/>
    </location>
</feature>
<feature type="transmembrane region" description="Helical" evidence="7">
    <location>
        <begin position="434"/>
        <end position="458"/>
    </location>
</feature>
<feature type="transmembrane region" description="Helical" evidence="7">
    <location>
        <begin position="55"/>
        <end position="81"/>
    </location>
</feature>
<evidence type="ECO:0000256" key="7">
    <source>
        <dbReference type="SAM" id="Phobius"/>
    </source>
</evidence>
<feature type="transmembrane region" description="Helical" evidence="7">
    <location>
        <begin position="339"/>
        <end position="359"/>
    </location>
</feature>
<dbReference type="AlphaFoldDB" id="A0A423UJ41"/>
<dbReference type="PRINTS" id="PR01036">
    <property type="entry name" value="TCRTETB"/>
</dbReference>
<evidence type="ECO:0000256" key="6">
    <source>
        <dbReference type="PROSITE-ProRule" id="PRU00703"/>
    </source>
</evidence>
<dbReference type="PROSITE" id="PS51371">
    <property type="entry name" value="CBS"/>
    <property type="match status" value="2"/>
</dbReference>
<name>A0A423UJ41_9ACTN</name>
<accession>A0A423UJ41</accession>
<dbReference type="Pfam" id="PF00571">
    <property type="entry name" value="CBS"/>
    <property type="match status" value="2"/>
</dbReference>
<sequence length="679" mass="69915">MWCFPARKSDHGTRSDDGTGALHVSFFAPGARAPVRGQEKEVSALTATLRKPSTIVAVAAFAAFLATFNETFLNVAFAPIMADLGVDVSTVQWLATAYMLGAAVMVPVSAFAYRSVPTRPLFVATVALLVVGSVIGALAPSFPVLLAGRIVQALGTGLLIPIGMNITLEVAPREKLGTYMGIMGAMTTLGPSLSVIVAGVLLAAFDWYLLMAVFAVLTAACLVFGAVMLGDVAKLTHPKLDAPSVALVGIALIGLMYGVSTAFSGSIAVAAAAVVVGAAFLALFVRRQKRLEQPLIDLRPLSVRPFAVGVVANMLSLVTIFAMNIIVPTYLQSVLGMDSLVASLALFPAIMLSCAASPLAGRIYDKHGARVLLPVGFLLIGVFAALVSLFISTGSVLLIALLYIPVICGSALIIGPVQSFALSHLGPELNPHGVTVMSTGFQIAGCIGSSLFTGVYAAVLGGRAAAGASAFDAASTGFLAAGLLVAAFALAGFLLALRVRSYEKAQAASRTAAARTAGAPAAAPLASIMKAGVWALPADATVLDAVRLFSERGISGAPVVDGRGDAVGFVSDGDVMRALADQTPAFKSAYSFVVERGNADFDQTVAAVMGQPVTEIATRHVISVDLHDELGGICKVLADRHLKKAPVLDGGRMVGIVNRSNIARYSMATYLDGLAPEAS</sequence>
<dbReference type="SUPFAM" id="SSF103473">
    <property type="entry name" value="MFS general substrate transporter"/>
    <property type="match status" value="1"/>
</dbReference>
<feature type="transmembrane region" description="Helical" evidence="7">
    <location>
        <begin position="371"/>
        <end position="391"/>
    </location>
</feature>
<feature type="domain" description="CBS" evidence="9">
    <location>
        <begin position="617"/>
        <end position="677"/>
    </location>
</feature>
<feature type="transmembrane region" description="Helical" evidence="7">
    <location>
        <begin position="265"/>
        <end position="285"/>
    </location>
</feature>
<feature type="transmembrane region" description="Helical" evidence="7">
    <location>
        <begin position="145"/>
        <end position="164"/>
    </location>
</feature>
<keyword evidence="2" id="KW-0813">Transport</keyword>
<feature type="transmembrane region" description="Helical" evidence="7">
    <location>
        <begin position="120"/>
        <end position="139"/>
    </location>
</feature>
<dbReference type="SUPFAM" id="SSF54631">
    <property type="entry name" value="CBS-domain pair"/>
    <property type="match status" value="1"/>
</dbReference>
<dbReference type="Proteomes" id="UP000285258">
    <property type="component" value="Unassembled WGS sequence"/>
</dbReference>
<dbReference type="PANTHER" id="PTHR42718">
    <property type="entry name" value="MAJOR FACILITATOR SUPERFAMILY MULTIDRUG TRANSPORTER MFSC"/>
    <property type="match status" value="1"/>
</dbReference>
<feature type="transmembrane region" description="Helical" evidence="7">
    <location>
        <begin position="207"/>
        <end position="230"/>
    </location>
</feature>
<dbReference type="Gene3D" id="3.10.580.10">
    <property type="entry name" value="CBS-domain"/>
    <property type="match status" value="1"/>
</dbReference>
<dbReference type="EMBL" id="QIBW01000011">
    <property type="protein sequence ID" value="ROT89244.1"/>
    <property type="molecule type" value="Genomic_DNA"/>
</dbReference>
<reference evidence="11" key="1">
    <citation type="submission" date="2018-05" db="EMBL/GenBank/DDBJ databases">
        <title>Genome Sequencing of selected type strains of the family Eggerthellaceae.</title>
        <authorList>
            <person name="Danylec N."/>
            <person name="Stoll D.A."/>
            <person name="Doetsch A."/>
            <person name="Huch M."/>
        </authorList>
    </citation>
    <scope>NUCLEOTIDE SEQUENCE [LARGE SCALE GENOMIC DNA]</scope>
    <source>
        <strain evidence="11">DSM 27213</strain>
    </source>
</reference>
<dbReference type="InterPro" id="IPR011701">
    <property type="entry name" value="MFS"/>
</dbReference>
<evidence type="ECO:0000256" key="3">
    <source>
        <dbReference type="ARBA" id="ARBA00022692"/>
    </source>
</evidence>
<comment type="caution">
    <text evidence="10">The sequence shown here is derived from an EMBL/GenBank/DDBJ whole genome shotgun (WGS) entry which is preliminary data.</text>
</comment>
<evidence type="ECO:0000256" key="1">
    <source>
        <dbReference type="ARBA" id="ARBA00004651"/>
    </source>
</evidence>
<keyword evidence="4 7" id="KW-1133">Transmembrane helix</keyword>
<keyword evidence="3 7" id="KW-0812">Transmembrane</keyword>
<feature type="transmembrane region" description="Helical" evidence="7">
    <location>
        <begin position="176"/>
        <end position="201"/>
    </location>
</feature>